<reference evidence="3" key="1">
    <citation type="submission" date="2022-03" db="EMBL/GenBank/DDBJ databases">
        <title>Draft genome sequence of Aduncisulcus paluster, a free-living microaerophilic Fornicata.</title>
        <authorList>
            <person name="Yuyama I."/>
            <person name="Kume K."/>
            <person name="Tamura T."/>
            <person name="Inagaki Y."/>
            <person name="Hashimoto T."/>
        </authorList>
    </citation>
    <scope>NUCLEOTIDE SEQUENCE</scope>
    <source>
        <strain evidence="3">NY0171</strain>
    </source>
</reference>
<dbReference type="InterPro" id="IPR023404">
    <property type="entry name" value="rSAM_horseshoe"/>
</dbReference>
<dbReference type="InterPro" id="IPR038135">
    <property type="entry name" value="Methylthiotransferase_N_sf"/>
</dbReference>
<dbReference type="SMART" id="SM00729">
    <property type="entry name" value="Elp3"/>
    <property type="match status" value="1"/>
</dbReference>
<dbReference type="PANTHER" id="PTHR11918">
    <property type="entry name" value="RADICAL SAM PROTEINS"/>
    <property type="match status" value="1"/>
</dbReference>
<comment type="caution">
    <text evidence="3">The sequence shown here is derived from an EMBL/GenBank/DDBJ whole genome shotgun (WGS) entry which is preliminary data.</text>
</comment>
<organism evidence="3 4">
    <name type="scientific">Aduncisulcus paluster</name>
    <dbReference type="NCBI Taxonomy" id="2918883"/>
    <lineage>
        <taxon>Eukaryota</taxon>
        <taxon>Metamonada</taxon>
        <taxon>Carpediemonas-like organisms</taxon>
        <taxon>Aduncisulcus</taxon>
    </lineage>
</organism>
<sequence>MDIEDHCSDDIQFSWDLARAFVSTMPIHHKTGIKITIKTFGCAHNVSDTEYMLGSLLDKGYDAESDFDFESNIVIINTCTVKDPSESHAVSLARKCLEKGIFVIIGGCIPQAERGDPSSFPNDIKYAILDCKVVFLGVREVIYPPELCSLLIACHRMFDSCSEALSSSARELLSKRAYQHLQPSLKQALHPLTAPTSGIRPFIIPIPIQTGCLGHCTYCKTIFARSRLQSYPLTQIVSAVRRAVLSGAVEVWFVGEDVGAWSKDFPLASQSTVPHLIHTVLTKCFPPLTVAQFAGLEYTPCRLRIGMTNPQHIFGLESEWADVLSDPRVFCFNHLPYQSGSNEVLKAMKRDYTIEKCIESWTLLQKLWSQRIIQRKNALKDLSIVLDTTSTMASSSIVPSLDDVVHKYNASQSLSPLIPIVTGPSTESARLTPHEEASFSLTSSSLVDFLKTQKSSNLEPSYMSSYDHMISSSSLHRETIVLSTDIIVGFTGESEGSHEQSKELLKLLRPQVVNTARYSRRKGTIGATLPNPLSGKEMKRRSREMNNIVESVLERSDLDGYVIHRARIVEICKDGKCAIRTQGNLQVVFENDGDLKIGDYVNVEIVRGGRVIYHGVLK</sequence>
<evidence type="ECO:0000313" key="4">
    <source>
        <dbReference type="Proteomes" id="UP001057375"/>
    </source>
</evidence>
<dbReference type="SFLD" id="SFLDS00029">
    <property type="entry name" value="Radical_SAM"/>
    <property type="match status" value="1"/>
</dbReference>
<dbReference type="PANTHER" id="PTHR11918:SF45">
    <property type="entry name" value="THREONYLCARBAMOYLADENOSINE TRNA METHYLTHIOTRANSFERASE"/>
    <property type="match status" value="1"/>
</dbReference>
<dbReference type="EMBL" id="BQXS01017728">
    <property type="protein sequence ID" value="GKT16159.1"/>
    <property type="molecule type" value="Genomic_DNA"/>
</dbReference>
<dbReference type="InterPro" id="IPR058240">
    <property type="entry name" value="rSAM_sf"/>
</dbReference>
<dbReference type="Pfam" id="PF00919">
    <property type="entry name" value="UPF0004"/>
    <property type="match status" value="1"/>
</dbReference>
<keyword evidence="4" id="KW-1185">Reference proteome</keyword>
<dbReference type="SUPFAM" id="SSF102114">
    <property type="entry name" value="Radical SAM enzymes"/>
    <property type="match status" value="2"/>
</dbReference>
<evidence type="ECO:0000256" key="1">
    <source>
        <dbReference type="ARBA" id="ARBA00022679"/>
    </source>
</evidence>
<dbReference type="InterPro" id="IPR013848">
    <property type="entry name" value="Methylthiotransferase_N"/>
</dbReference>
<dbReference type="InterPro" id="IPR007197">
    <property type="entry name" value="rSAM"/>
</dbReference>
<dbReference type="InterPro" id="IPR006638">
    <property type="entry name" value="Elp3/MiaA/NifB-like_rSAM"/>
</dbReference>
<feature type="domain" description="MTTase N-terminal" evidence="2">
    <location>
        <begin position="33"/>
        <end position="153"/>
    </location>
</feature>
<protein>
    <recommendedName>
        <fullName evidence="2">MTTase N-terminal domain-containing protein</fullName>
    </recommendedName>
</protein>
<gene>
    <name evidence="3" type="ORF">ADUPG1_014628</name>
</gene>
<dbReference type="Proteomes" id="UP001057375">
    <property type="component" value="Unassembled WGS sequence"/>
</dbReference>
<dbReference type="Gene3D" id="3.40.50.12160">
    <property type="entry name" value="Methylthiotransferase, N-terminal domain"/>
    <property type="match status" value="1"/>
</dbReference>
<dbReference type="Gene3D" id="3.80.30.20">
    <property type="entry name" value="tm_1862 like domain"/>
    <property type="match status" value="2"/>
</dbReference>
<evidence type="ECO:0000313" key="3">
    <source>
        <dbReference type="EMBL" id="GKT16159.1"/>
    </source>
</evidence>
<proteinExistence type="predicted"/>
<name>A0ABQ5JU79_9EUKA</name>
<evidence type="ECO:0000259" key="2">
    <source>
        <dbReference type="PROSITE" id="PS51449"/>
    </source>
</evidence>
<keyword evidence="1" id="KW-0808">Transferase</keyword>
<accession>A0ABQ5JU79</accession>
<dbReference type="PROSITE" id="PS51449">
    <property type="entry name" value="MTTASE_N"/>
    <property type="match status" value="1"/>
</dbReference>